<accession>A0A927PL49</accession>
<evidence type="ECO:0008006" key="4">
    <source>
        <dbReference type="Google" id="ProtNLM"/>
    </source>
</evidence>
<reference evidence="2" key="1">
    <citation type="submission" date="2020-09" db="EMBL/GenBank/DDBJ databases">
        <title>Hoyosella lacisalsi sp. nov., a halotolerant actinobacterium isolated from soil of Lake Gudzhirganskoe.</title>
        <authorList>
            <person name="Yang Q."/>
            <person name="Guo P.Y."/>
            <person name="Liu S.W."/>
            <person name="Li F.N."/>
            <person name="Sun C.H."/>
        </authorList>
    </citation>
    <scope>NUCLEOTIDE SEQUENCE</scope>
    <source>
        <strain evidence="2">G463</strain>
    </source>
</reference>
<evidence type="ECO:0000313" key="3">
    <source>
        <dbReference type="Proteomes" id="UP000642993"/>
    </source>
</evidence>
<dbReference type="EMBL" id="JACYWE010000001">
    <property type="protein sequence ID" value="MBD8505027.1"/>
    <property type="molecule type" value="Genomic_DNA"/>
</dbReference>
<organism evidence="2 3">
    <name type="scientific">Lolliginicoccus lacisalsi</name>
    <dbReference type="NCBI Taxonomy" id="2742202"/>
    <lineage>
        <taxon>Bacteria</taxon>
        <taxon>Bacillati</taxon>
        <taxon>Actinomycetota</taxon>
        <taxon>Actinomycetes</taxon>
        <taxon>Mycobacteriales</taxon>
        <taxon>Hoyosellaceae</taxon>
        <taxon>Lolliginicoccus</taxon>
    </lineage>
</organism>
<evidence type="ECO:0000256" key="1">
    <source>
        <dbReference type="SAM" id="SignalP"/>
    </source>
</evidence>
<gene>
    <name evidence="2" type="ORF">HT102_00800</name>
</gene>
<keyword evidence="1" id="KW-0732">Signal</keyword>
<sequence>MSRFACRTATAAAGILGIAALAAPTASAAVTGDVTITTSGDTIVASIEGASSTEGDIACELTVEDDDGQIVAQDISLTVDGNGVSRTAALLPGTYTATVACDDGTTPAEATETVTISESTTDETGGEDDALEGAFGSLSEPLGLLDVLLAELAIANQ</sequence>
<dbReference type="Proteomes" id="UP000642993">
    <property type="component" value="Unassembled WGS sequence"/>
</dbReference>
<dbReference type="AlphaFoldDB" id="A0A927PL49"/>
<evidence type="ECO:0000313" key="2">
    <source>
        <dbReference type="EMBL" id="MBD8505027.1"/>
    </source>
</evidence>
<feature type="signal peptide" evidence="1">
    <location>
        <begin position="1"/>
        <end position="28"/>
    </location>
</feature>
<proteinExistence type="predicted"/>
<protein>
    <recommendedName>
        <fullName evidence="4">Ig-like domain-containing protein</fullName>
    </recommendedName>
</protein>
<comment type="caution">
    <text evidence="2">The sequence shown here is derived from an EMBL/GenBank/DDBJ whole genome shotgun (WGS) entry which is preliminary data.</text>
</comment>
<keyword evidence="3" id="KW-1185">Reference proteome</keyword>
<dbReference type="RefSeq" id="WP_192037514.1">
    <property type="nucleotide sequence ID" value="NZ_JACYWE010000001.1"/>
</dbReference>
<name>A0A927PL49_9ACTN</name>
<feature type="chain" id="PRO_5036860723" description="Ig-like domain-containing protein" evidence="1">
    <location>
        <begin position="29"/>
        <end position="157"/>
    </location>
</feature>